<dbReference type="PANTHER" id="PTHR36985:SF1">
    <property type="entry name" value="TRANSLOCATION AND ASSEMBLY MODULE SUBUNIT TAMB"/>
    <property type="match status" value="1"/>
</dbReference>
<evidence type="ECO:0000313" key="8">
    <source>
        <dbReference type="Proteomes" id="UP000679126"/>
    </source>
</evidence>
<evidence type="ECO:0000256" key="1">
    <source>
        <dbReference type="ARBA" id="ARBA00004167"/>
    </source>
</evidence>
<dbReference type="Proteomes" id="UP000679126">
    <property type="component" value="Unassembled WGS sequence"/>
</dbReference>
<sequence length="1683" mass="185497">MNTLRRKKIIRWIVGSVLTLLLLPVLLLLLLQLPVIQNFMRDKAESYLQKQLKTDVRIGGLRFSWWNSLTLSDVFVGDTRKDTLLSSGELAIKYNLLALLNNDLKIRSLRWEDAVVNVYRPAGDSSFNFQFAIDAFSSPEDKKDTLIEESGTTLQYEIGEVQLQRIYVRYNDSLGGMLASVRLASLSMLPDILQPSNGKYHLKSFQLDGLQAGILQQYRPPAPEPPATDTSSTPFDFTVRDLSIRNTGWSYTDESSGLDTRGRIGTMKLSKARFDLLQTLIEAEELALEKTTASLDFLQPMDTAAALPADTPSAPNTWKVAAKSVQAREVNFSMDNHLAPPLPYKDAVDYNHLGITGLFLDVNDLVYSEDSTLLTIRNGALKEKSGMHMKALRGKVRYTPKEARLQQFLLQTAESRIDADVQLQTESWATVSDQLGQLAVQATVRPTNVALKEALFFVPEMRTTPSLQPLWKKRLALKGSISGSLAQLSIPGFEVKDNDQNYLFVKGTAFQVTDPGRMGADLSTVTLRSTKSGIESWLPPNTLPASMTLPATLNVNGSIRGGMQLLKPDLTIGTNLGNADIKGQVADFMDMDKIRYDMALGTRNLQLGRLLGDTSMGNLNGSFTVNGSGTDPQKADVEAGINITSFTYNRYTYTGIEAEAALAQGAYSAKGSIKDTSAQARFDVKGKLDTLNPAITARADLDRLDLFATNFTTSPLVVRSCLDAELDNLSPRRLSGFATIHKIQIADANEIYTLDSILLKADAADSVQKISLTGPFGFLTASGDFNYQTFATAAGDLITRHLEAEGTPPAPGESQWVNFNGSISIPKTLRKLLPDIELPRPMTLNGRMDTDSAFLVAQLSVPRMRYDSFRVDTLLVDVSADTTRMETHVLLGRLRHPQIPLGRTTIDVVAKDGLLDWDLAMAGRRGRRQGREQRQAQEKYKLGGLVRFAQGDSLLISLKKDLLLNQQDWNVAGDNQVVIYNGGVAYANIGLQRGQQQLLITSSPAAQGATLPDLTVALKDFRLSTVTSLIEKDTALAEGISNGEIRISGLDQTPLIDGKLTVDSLAVMGSSLGRLALDASTTADKQVQMNATIQGNDNDLRLAGTYAEQMNFQLDITSLNMKSIESLTFGNVTNMSGKLSGRATLQGTTDKPVIRGNMHFDDVAGRVTMINNYLRLPSEDLALTETGIRFNKFVIADSTGNEAVIDGEIRTTDLSSFQLNLDVNAENFMALGAQDVKNKDQFYYGPAYVDVTAQVRGTLDLPRVQMKLKLREKSEVTVMIPEEEPGIADRKGIVQFIDPAMWTDTTLRLALKKDTATTSRLKGFVISADLEVTPESTLKLVIDQTNGDFLEVKGNATLNFSMDPSSKMSLTGRYEINEGKYNMSLNQLIKREFQIEKGSTIIWNGDPMLADVNITARYDVNAVAADLIQDQIRSDDPARNRYKQKVPVEVYLKITGELLKPDIAFELDMPEKDQGVLDGQVYTRIKQINQVESELNKQVMGLLVLNRFISENPFDALDSQGGSAAEDIARSSVSKILSQQLNNLAGSLIKGFDVNFDLQSENAYTDAGSREESTNLKVDVSKRLFSDRLTVSVGSNIGISGAQTQGQTASSIIGDMSAEYMLTADGRYRVRAYQRNLTETVIQGQVVETGLTFMLIVDYNEFREIFSKTKKEKEQERLRKENK</sequence>
<keyword evidence="3 5" id="KW-1133">Transmembrane helix</keyword>
<dbReference type="RefSeq" id="WP_209147225.1">
    <property type="nucleotide sequence ID" value="NZ_JAGHKP010000003.1"/>
</dbReference>
<dbReference type="Pfam" id="PF04357">
    <property type="entry name" value="TamB"/>
    <property type="match status" value="1"/>
</dbReference>
<keyword evidence="4 5" id="KW-0472">Membrane</keyword>
<reference evidence="8" key="1">
    <citation type="submission" date="2021-03" db="EMBL/GenBank/DDBJ databases">
        <title>Assistant Professor.</title>
        <authorList>
            <person name="Huq M.A."/>
        </authorList>
    </citation>
    <scope>NUCLEOTIDE SEQUENCE [LARGE SCALE GENOMIC DNA]</scope>
    <source>
        <strain evidence="8">MAH-28</strain>
    </source>
</reference>
<evidence type="ECO:0000256" key="4">
    <source>
        <dbReference type="ARBA" id="ARBA00023136"/>
    </source>
</evidence>
<proteinExistence type="predicted"/>
<evidence type="ECO:0000313" key="7">
    <source>
        <dbReference type="EMBL" id="MBO9154106.1"/>
    </source>
</evidence>
<keyword evidence="2 5" id="KW-0812">Transmembrane</keyword>
<evidence type="ECO:0000256" key="5">
    <source>
        <dbReference type="SAM" id="Phobius"/>
    </source>
</evidence>
<dbReference type="PANTHER" id="PTHR36985">
    <property type="entry name" value="TRANSLOCATION AND ASSEMBLY MODULE SUBUNIT TAMB"/>
    <property type="match status" value="1"/>
</dbReference>
<dbReference type="EMBL" id="JAGHKP010000003">
    <property type="protein sequence ID" value="MBO9154106.1"/>
    <property type="molecule type" value="Genomic_DNA"/>
</dbReference>
<accession>A0ABS3YHE9</accession>
<evidence type="ECO:0000256" key="2">
    <source>
        <dbReference type="ARBA" id="ARBA00022692"/>
    </source>
</evidence>
<dbReference type="InterPro" id="IPR007452">
    <property type="entry name" value="TamB_C"/>
</dbReference>
<comment type="caution">
    <text evidence="7">The sequence shown here is derived from an EMBL/GenBank/DDBJ whole genome shotgun (WGS) entry which is preliminary data.</text>
</comment>
<comment type="subcellular location">
    <subcellularLocation>
        <location evidence="1">Membrane</location>
        <topology evidence="1">Single-pass membrane protein</topology>
    </subcellularLocation>
</comment>
<keyword evidence="8" id="KW-1185">Reference proteome</keyword>
<gene>
    <name evidence="7" type="ORF">J7I43_17905</name>
</gene>
<evidence type="ECO:0000256" key="3">
    <source>
        <dbReference type="ARBA" id="ARBA00022989"/>
    </source>
</evidence>
<organism evidence="7 8">
    <name type="scientific">Chitinophaga chungangae</name>
    <dbReference type="NCBI Taxonomy" id="2821488"/>
    <lineage>
        <taxon>Bacteria</taxon>
        <taxon>Pseudomonadati</taxon>
        <taxon>Bacteroidota</taxon>
        <taxon>Chitinophagia</taxon>
        <taxon>Chitinophagales</taxon>
        <taxon>Chitinophagaceae</taxon>
        <taxon>Chitinophaga</taxon>
    </lineage>
</organism>
<name>A0ABS3YHE9_9BACT</name>
<feature type="transmembrane region" description="Helical" evidence="5">
    <location>
        <begin position="12"/>
        <end position="33"/>
    </location>
</feature>
<feature type="domain" description="Translocation and assembly module TamB C-terminal" evidence="6">
    <location>
        <begin position="1196"/>
        <end position="1643"/>
    </location>
</feature>
<evidence type="ECO:0000259" key="6">
    <source>
        <dbReference type="Pfam" id="PF04357"/>
    </source>
</evidence>
<protein>
    <submittedName>
        <fullName evidence="7">Translocation/assembly module TamB domain-containing protein</fullName>
    </submittedName>
</protein>